<evidence type="ECO:0000313" key="3">
    <source>
        <dbReference type="Proteomes" id="UP001596020"/>
    </source>
</evidence>
<dbReference type="EMBL" id="JBHSGO010000169">
    <property type="protein sequence ID" value="MFC4666059.1"/>
    <property type="molecule type" value="Genomic_DNA"/>
</dbReference>
<feature type="signal peptide" evidence="1">
    <location>
        <begin position="1"/>
        <end position="26"/>
    </location>
</feature>
<keyword evidence="1" id="KW-0732">Signal</keyword>
<keyword evidence="3" id="KW-1185">Reference proteome</keyword>
<name>A0ABV9K7S1_9PORP</name>
<sequence>MNNIAKKVLLVISMMLCVAAGHTSCAYGNVSDQDTQKKECRLRKKTGKLLQKYESYIMKELNLTKEEANRFFPLYRELDNKCFEIWKDLHKRMVDIESKKNPSKEEVRAYVEAMTKAKVQTANLQNQYYQRFLEFIPGEKLVRLTTLKRKFAQKYFNKIVR</sequence>
<accession>A0ABV9K7S1</accession>
<gene>
    <name evidence="2" type="ORF">ACFO3G_05530</name>
</gene>
<comment type="caution">
    <text evidence="2">The sequence shown here is derived from an EMBL/GenBank/DDBJ whole genome shotgun (WGS) entry which is preliminary data.</text>
</comment>
<evidence type="ECO:0000256" key="1">
    <source>
        <dbReference type="SAM" id="SignalP"/>
    </source>
</evidence>
<evidence type="ECO:0000313" key="2">
    <source>
        <dbReference type="EMBL" id="MFC4666059.1"/>
    </source>
</evidence>
<feature type="chain" id="PRO_5045574014" description="Lipoprotein" evidence="1">
    <location>
        <begin position="27"/>
        <end position="161"/>
    </location>
</feature>
<evidence type="ECO:0008006" key="4">
    <source>
        <dbReference type="Google" id="ProtNLM"/>
    </source>
</evidence>
<organism evidence="2 3">
    <name type="scientific">Falsiporphyromonas endometrii</name>
    <dbReference type="NCBI Taxonomy" id="1387297"/>
    <lineage>
        <taxon>Bacteria</taxon>
        <taxon>Pseudomonadati</taxon>
        <taxon>Bacteroidota</taxon>
        <taxon>Bacteroidia</taxon>
        <taxon>Bacteroidales</taxon>
        <taxon>Porphyromonadaceae</taxon>
        <taxon>Falsiporphyromonas</taxon>
    </lineage>
</organism>
<dbReference type="RefSeq" id="WP_380078756.1">
    <property type="nucleotide sequence ID" value="NZ_JBHSGO010000169.1"/>
</dbReference>
<protein>
    <recommendedName>
        <fullName evidence="4">Lipoprotein</fullName>
    </recommendedName>
</protein>
<proteinExistence type="predicted"/>
<reference evidence="3" key="1">
    <citation type="journal article" date="2019" name="Int. J. Syst. Evol. Microbiol.">
        <title>The Global Catalogue of Microorganisms (GCM) 10K type strain sequencing project: providing services to taxonomists for standard genome sequencing and annotation.</title>
        <authorList>
            <consortium name="The Broad Institute Genomics Platform"/>
            <consortium name="The Broad Institute Genome Sequencing Center for Infectious Disease"/>
            <person name="Wu L."/>
            <person name="Ma J."/>
        </authorList>
    </citation>
    <scope>NUCLEOTIDE SEQUENCE [LARGE SCALE GENOMIC DNA]</scope>
    <source>
        <strain evidence="3">CGMCC 4.7357</strain>
    </source>
</reference>
<dbReference type="Proteomes" id="UP001596020">
    <property type="component" value="Unassembled WGS sequence"/>
</dbReference>